<evidence type="ECO:0000256" key="1">
    <source>
        <dbReference type="ARBA" id="ARBA00022448"/>
    </source>
</evidence>
<dbReference type="PANTHER" id="PTHR43875:SF1">
    <property type="entry name" value="OSMOPROTECTIVE COMPOUNDS UPTAKE ATP-BINDING PROTEIN GGTA"/>
    <property type="match status" value="1"/>
</dbReference>
<dbReference type="GO" id="GO:0055052">
    <property type="term" value="C:ATP-binding cassette (ABC) transporter complex, substrate-binding subunit-containing"/>
    <property type="evidence" value="ECO:0007669"/>
    <property type="project" value="TreeGrafter"/>
</dbReference>
<dbReference type="PROSITE" id="PS00211">
    <property type="entry name" value="ABC_TRANSPORTER_1"/>
    <property type="match status" value="1"/>
</dbReference>
<dbReference type="Gene3D" id="3.40.50.300">
    <property type="entry name" value="P-loop containing nucleotide triphosphate hydrolases"/>
    <property type="match status" value="1"/>
</dbReference>
<feature type="domain" description="ABC transporter" evidence="4">
    <location>
        <begin position="4"/>
        <end position="236"/>
    </location>
</feature>
<organism evidence="5 6">
    <name type="scientific">Actinospica acidithermotolerans</name>
    <dbReference type="NCBI Taxonomy" id="2828514"/>
    <lineage>
        <taxon>Bacteria</taxon>
        <taxon>Bacillati</taxon>
        <taxon>Actinomycetota</taxon>
        <taxon>Actinomycetes</taxon>
        <taxon>Catenulisporales</taxon>
        <taxon>Actinospicaceae</taxon>
        <taxon>Actinospica</taxon>
    </lineage>
</organism>
<evidence type="ECO:0000259" key="4">
    <source>
        <dbReference type="PROSITE" id="PS50893"/>
    </source>
</evidence>
<dbReference type="RefSeq" id="WP_212521203.1">
    <property type="nucleotide sequence ID" value="NZ_JAGSOH010000113.1"/>
</dbReference>
<dbReference type="SMART" id="SM00382">
    <property type="entry name" value="AAA"/>
    <property type="match status" value="1"/>
</dbReference>
<evidence type="ECO:0000256" key="3">
    <source>
        <dbReference type="ARBA" id="ARBA00022840"/>
    </source>
</evidence>
<keyword evidence="1" id="KW-0813">Transport</keyword>
<dbReference type="InterPro" id="IPR047641">
    <property type="entry name" value="ABC_transpr_MalK/UgpC-like"/>
</dbReference>
<evidence type="ECO:0000313" key="6">
    <source>
        <dbReference type="Proteomes" id="UP000676325"/>
    </source>
</evidence>
<dbReference type="PANTHER" id="PTHR43875">
    <property type="entry name" value="MALTODEXTRIN IMPORT ATP-BINDING PROTEIN MSMX"/>
    <property type="match status" value="1"/>
</dbReference>
<name>A0A941EET8_9ACTN</name>
<protein>
    <submittedName>
        <fullName evidence="5">ABC transporter ATP-binding protein</fullName>
    </submittedName>
</protein>
<accession>A0A941EET8</accession>
<keyword evidence="2" id="KW-0547">Nucleotide-binding</keyword>
<dbReference type="Proteomes" id="UP000676325">
    <property type="component" value="Unassembled WGS sequence"/>
</dbReference>
<dbReference type="Pfam" id="PF08402">
    <property type="entry name" value="TOBE_2"/>
    <property type="match status" value="1"/>
</dbReference>
<dbReference type="Gene3D" id="2.40.50.140">
    <property type="entry name" value="Nucleic acid-binding proteins"/>
    <property type="match status" value="1"/>
</dbReference>
<dbReference type="InterPro" id="IPR003593">
    <property type="entry name" value="AAA+_ATPase"/>
</dbReference>
<sequence length="365" mass="39784">MASVEFAEASHTYPGTRMPAVRKLDLTVESGEFMVLLGASGSGKTTALRMLAGLEEVDSGSVYIDGRDVTDLEPGERDIAMVFQSYALYPQMTVAENLGFRMTIMGTPHSAVARRVRRMATQLDLTPTLERLPRTLSGGEQQRVAMGRAMMREPQVYLMDEPLGALDAKLRAQVRGQISALQRRLGTTMLYVTHDQIEAMTMGDRIAVLKDGVLLQCDAPRVLYENPTNAYVAAFVGSPPMNLLSARVEHTWAVLGDVDVLELPLGRGLVSQLRSPEVTVGFRPDKVRLAPPGTGLFAHVEAVENLGYVSYAHCAAGLGERRKDIVVRCEPGMAPRPGTAVGLALDPAEIHYFEPTSGRRLHAVR</sequence>
<dbReference type="Gene3D" id="2.40.50.100">
    <property type="match status" value="1"/>
</dbReference>
<dbReference type="SUPFAM" id="SSF52540">
    <property type="entry name" value="P-loop containing nucleoside triphosphate hydrolases"/>
    <property type="match status" value="1"/>
</dbReference>
<dbReference type="PROSITE" id="PS50893">
    <property type="entry name" value="ABC_TRANSPORTER_2"/>
    <property type="match status" value="1"/>
</dbReference>
<dbReference type="GO" id="GO:0016887">
    <property type="term" value="F:ATP hydrolysis activity"/>
    <property type="evidence" value="ECO:0007669"/>
    <property type="project" value="InterPro"/>
</dbReference>
<dbReference type="InterPro" id="IPR013611">
    <property type="entry name" value="Transp-assoc_OB_typ2"/>
</dbReference>
<dbReference type="InterPro" id="IPR008995">
    <property type="entry name" value="Mo/tungstate-bd_C_term_dom"/>
</dbReference>
<proteinExistence type="predicted"/>
<keyword evidence="6" id="KW-1185">Reference proteome</keyword>
<dbReference type="InterPro" id="IPR017871">
    <property type="entry name" value="ABC_transporter-like_CS"/>
</dbReference>
<dbReference type="GO" id="GO:0140359">
    <property type="term" value="F:ABC-type transporter activity"/>
    <property type="evidence" value="ECO:0007669"/>
    <property type="project" value="UniProtKB-ARBA"/>
</dbReference>
<reference evidence="5" key="1">
    <citation type="submission" date="2021-04" db="EMBL/GenBank/DDBJ databases">
        <title>Genome based classification of Actinospica acidithermotolerans sp. nov., an actinobacterium isolated from an Indonesian hot spring.</title>
        <authorList>
            <person name="Kusuma A.B."/>
            <person name="Putra K.E."/>
            <person name="Nafisah S."/>
            <person name="Loh J."/>
            <person name="Nouioui I."/>
            <person name="Goodfellow M."/>
        </authorList>
    </citation>
    <scope>NUCLEOTIDE SEQUENCE</scope>
    <source>
        <strain evidence="5">MGRD01-02</strain>
    </source>
</reference>
<dbReference type="FunFam" id="3.40.50.300:FF:000042">
    <property type="entry name" value="Maltose/maltodextrin ABC transporter, ATP-binding protein"/>
    <property type="match status" value="1"/>
</dbReference>
<dbReference type="AlphaFoldDB" id="A0A941EET8"/>
<dbReference type="SUPFAM" id="SSF50331">
    <property type="entry name" value="MOP-like"/>
    <property type="match status" value="1"/>
</dbReference>
<evidence type="ECO:0000256" key="2">
    <source>
        <dbReference type="ARBA" id="ARBA00022741"/>
    </source>
</evidence>
<dbReference type="InterPro" id="IPR003439">
    <property type="entry name" value="ABC_transporter-like_ATP-bd"/>
</dbReference>
<comment type="caution">
    <text evidence="5">The sequence shown here is derived from an EMBL/GenBank/DDBJ whole genome shotgun (WGS) entry which is preliminary data.</text>
</comment>
<dbReference type="InterPro" id="IPR027417">
    <property type="entry name" value="P-loop_NTPase"/>
</dbReference>
<dbReference type="Pfam" id="PF00005">
    <property type="entry name" value="ABC_tran"/>
    <property type="match status" value="1"/>
</dbReference>
<keyword evidence="3 5" id="KW-0067">ATP-binding</keyword>
<evidence type="ECO:0000313" key="5">
    <source>
        <dbReference type="EMBL" id="MBR7830072.1"/>
    </source>
</evidence>
<gene>
    <name evidence="5" type="ORF">KDK95_27465</name>
</gene>
<dbReference type="EMBL" id="JAGSOH010000113">
    <property type="protein sequence ID" value="MBR7830072.1"/>
    <property type="molecule type" value="Genomic_DNA"/>
</dbReference>
<dbReference type="GO" id="GO:0005524">
    <property type="term" value="F:ATP binding"/>
    <property type="evidence" value="ECO:0007669"/>
    <property type="project" value="UniProtKB-KW"/>
</dbReference>
<dbReference type="InterPro" id="IPR012340">
    <property type="entry name" value="NA-bd_OB-fold"/>
</dbReference>